<dbReference type="PANTHER" id="PTHR24074">
    <property type="entry name" value="CO-CHAPERONE PROTEIN DJLA"/>
    <property type="match status" value="1"/>
</dbReference>
<feature type="transmembrane region" description="Helical" evidence="1">
    <location>
        <begin position="237"/>
        <end position="264"/>
    </location>
</feature>
<proteinExistence type="predicted"/>
<dbReference type="InterPro" id="IPR036869">
    <property type="entry name" value="J_dom_sf"/>
</dbReference>
<dbReference type="Pfam" id="PF00226">
    <property type="entry name" value="DnaJ"/>
    <property type="match status" value="1"/>
</dbReference>
<protein>
    <recommendedName>
        <fullName evidence="2">J domain-containing protein</fullName>
    </recommendedName>
</protein>
<keyword evidence="1" id="KW-1133">Transmembrane helix</keyword>
<gene>
    <name evidence="3" type="ORF">LtaPh_3400700</name>
</gene>
<evidence type="ECO:0000313" key="4">
    <source>
        <dbReference type="Proteomes" id="UP000419144"/>
    </source>
</evidence>
<feature type="transmembrane region" description="Helical" evidence="1">
    <location>
        <begin position="206"/>
        <end position="225"/>
    </location>
</feature>
<dbReference type="EMBL" id="BLBS01000054">
    <property type="protein sequence ID" value="GET92092.1"/>
    <property type="molecule type" value="Genomic_DNA"/>
</dbReference>
<comment type="caution">
    <text evidence="3">The sequence shown here is derived from an EMBL/GenBank/DDBJ whole genome shotgun (WGS) entry which is preliminary data.</text>
</comment>
<dbReference type="OrthoDB" id="445556at2759"/>
<dbReference type="PROSITE" id="PS50076">
    <property type="entry name" value="DNAJ_2"/>
    <property type="match status" value="1"/>
</dbReference>
<keyword evidence="1" id="KW-0812">Transmembrane</keyword>
<dbReference type="InterPro" id="IPR001623">
    <property type="entry name" value="DnaJ_domain"/>
</dbReference>
<evidence type="ECO:0000256" key="1">
    <source>
        <dbReference type="SAM" id="Phobius"/>
    </source>
</evidence>
<dbReference type="VEuPathDB" id="TriTrypDB:LtaPh_3400700"/>
<dbReference type="Gene3D" id="1.10.287.110">
    <property type="entry name" value="DnaJ domain"/>
    <property type="match status" value="1"/>
</dbReference>
<reference evidence="3" key="1">
    <citation type="submission" date="2019-11" db="EMBL/GenBank/DDBJ databases">
        <title>Leishmania tarentolae CDS.</title>
        <authorList>
            <person name="Goto Y."/>
            <person name="Yamagishi J."/>
        </authorList>
    </citation>
    <scope>NUCLEOTIDE SEQUENCE [LARGE SCALE GENOMIC DNA]</scope>
    <source>
        <strain evidence="3">Parrot Tar II</strain>
    </source>
</reference>
<feature type="domain" description="J" evidence="2">
    <location>
        <begin position="124"/>
        <end position="192"/>
    </location>
</feature>
<dbReference type="SMART" id="SM00271">
    <property type="entry name" value="DnaJ"/>
    <property type="match status" value="1"/>
</dbReference>
<keyword evidence="1" id="KW-0472">Membrane</keyword>
<evidence type="ECO:0000259" key="2">
    <source>
        <dbReference type="PROSITE" id="PS50076"/>
    </source>
</evidence>
<dbReference type="PRINTS" id="PR00625">
    <property type="entry name" value="JDOMAIN"/>
</dbReference>
<evidence type="ECO:0000313" key="3">
    <source>
        <dbReference type="EMBL" id="GET92092.1"/>
    </source>
</evidence>
<feature type="transmembrane region" description="Helical" evidence="1">
    <location>
        <begin position="92"/>
        <end position="111"/>
    </location>
</feature>
<keyword evidence="4" id="KW-1185">Reference proteome</keyword>
<dbReference type="AlphaFoldDB" id="A0A640KRD8"/>
<dbReference type="CDD" id="cd06257">
    <property type="entry name" value="DnaJ"/>
    <property type="match status" value="1"/>
</dbReference>
<accession>A0A640KRD8</accession>
<dbReference type="Proteomes" id="UP000419144">
    <property type="component" value="Unassembled WGS sequence"/>
</dbReference>
<organism evidence="3 4">
    <name type="scientific">Leishmania tarentolae</name>
    <name type="common">Sauroleishmania tarentolae</name>
    <dbReference type="NCBI Taxonomy" id="5689"/>
    <lineage>
        <taxon>Eukaryota</taxon>
        <taxon>Discoba</taxon>
        <taxon>Euglenozoa</taxon>
        <taxon>Kinetoplastea</taxon>
        <taxon>Metakinetoplastina</taxon>
        <taxon>Trypanosomatida</taxon>
        <taxon>Trypanosomatidae</taxon>
        <taxon>Leishmaniinae</taxon>
        <taxon>Leishmania</taxon>
        <taxon>lizard Leishmania</taxon>
    </lineage>
</organism>
<sequence length="708" mass="80212">MQGDAVGEPRGLSTEALEKNGEFRRFTERMRGMRRAFTVKSKGDAALRVVIPPPDNEAAQGGLSGEWLDCCLREYLERKRLFDNRFHNRAQLIARIVALLVPFLVLLWSIWPMWRGLIDVETDAYYKALEVPSTATPSEITRAYRAMMKRWHPDKNPACGHYCREKTERIKEAYDMLLSRNNHRLTLANQYHEGLMSLRSLLPFRGFQISGDAAMNVFMILLRLYPESTRRSRTVRLACSVIVLAFCTVHETLFVSGFNIVMVVELFYYSLRMAKVSAQQESIEEVRRNSYFDVVHEAFVLLGCASVASVAACWRENTVMPMEEASRMVYGSVYVLSFLYKFSPNVYDNFLMRKCSLPLTYLDMSSARFTWTRFAASELMFLVDDLFVFTCRISSPYRVVVYIAHFVALCQFFMLPWDTPIINVRSSARARAAGMEEVKVPTSASVGDRVAQSTNNNAVETAEQNAFLQSYMTKEEESVVSDLDTEAVAWMDIARLKYKTLIFTLGQKHAKQYGQSADFVDIVPSSDLQKVLFVAFIRGAGTRPDASEKRLTVLCQVCDPEMSRLLAMERGPRMMAPARPKSMWDLQLARMEYFKGLGSVAPLTSSQVWRKRTGESRFVEWKALVTMVCAWVVLAIVCAVTGPSSYDVVRSSKGVDSSLRPQLFARFLGTLPPTHFVNALSGGLLTVAQIPLCTLDWWDAGVSLGFVR</sequence>
<dbReference type="SUPFAM" id="SSF46565">
    <property type="entry name" value="Chaperone J-domain"/>
    <property type="match status" value="1"/>
</dbReference>
<name>A0A640KRD8_LEITA</name>
<dbReference type="InterPro" id="IPR050817">
    <property type="entry name" value="DjlA_DnaK_co-chaperone"/>
</dbReference>